<dbReference type="AlphaFoldDB" id="A0A3R9NE63"/>
<feature type="transmembrane region" description="Helical" evidence="2">
    <location>
        <begin position="298"/>
        <end position="314"/>
    </location>
</feature>
<comment type="caution">
    <text evidence="3">The sequence shown here is derived from an EMBL/GenBank/DDBJ whole genome shotgun (WGS) entry which is preliminary data.</text>
</comment>
<keyword evidence="2" id="KW-1133">Transmembrane helix</keyword>
<name>A0A3R9NE63_9BACT</name>
<feature type="transmembrane region" description="Helical" evidence="2">
    <location>
        <begin position="50"/>
        <end position="71"/>
    </location>
</feature>
<dbReference type="EMBL" id="RWIS01000010">
    <property type="protein sequence ID" value="RSK30130.1"/>
    <property type="molecule type" value="Genomic_DNA"/>
</dbReference>
<reference evidence="3 4" key="1">
    <citation type="submission" date="2018-12" db="EMBL/GenBank/DDBJ databases">
        <authorList>
            <person name="Feng G."/>
            <person name="Zhu H."/>
        </authorList>
    </citation>
    <scope>NUCLEOTIDE SEQUENCE [LARGE SCALE GENOMIC DNA]</scope>
    <source>
        <strain evidence="3 4">9PBR-2</strain>
    </source>
</reference>
<evidence type="ECO:0000313" key="4">
    <source>
        <dbReference type="Proteomes" id="UP000280066"/>
    </source>
</evidence>
<evidence type="ECO:0000256" key="1">
    <source>
        <dbReference type="SAM" id="MobiDB-lite"/>
    </source>
</evidence>
<evidence type="ECO:0008006" key="5">
    <source>
        <dbReference type="Google" id="ProtNLM"/>
    </source>
</evidence>
<dbReference type="RefSeq" id="WP_125432001.1">
    <property type="nucleotide sequence ID" value="NZ_RWIS01000010.1"/>
</dbReference>
<protein>
    <recommendedName>
        <fullName evidence="5">DUF2157 domain-containing protein</fullName>
    </recommendedName>
</protein>
<feature type="transmembrane region" description="Helical" evidence="2">
    <location>
        <begin position="111"/>
        <end position="130"/>
    </location>
</feature>
<dbReference type="Proteomes" id="UP000280066">
    <property type="component" value="Unassembled WGS sequence"/>
</dbReference>
<feature type="transmembrane region" description="Helical" evidence="2">
    <location>
        <begin position="173"/>
        <end position="192"/>
    </location>
</feature>
<dbReference type="OrthoDB" id="660047at2"/>
<evidence type="ECO:0000256" key="2">
    <source>
        <dbReference type="SAM" id="Phobius"/>
    </source>
</evidence>
<feature type="transmembrane region" description="Helical" evidence="2">
    <location>
        <begin position="270"/>
        <end position="289"/>
    </location>
</feature>
<evidence type="ECO:0000313" key="3">
    <source>
        <dbReference type="EMBL" id="RSK30130.1"/>
    </source>
</evidence>
<feature type="transmembrane region" description="Helical" evidence="2">
    <location>
        <begin position="77"/>
        <end position="99"/>
    </location>
</feature>
<feature type="region of interest" description="Disordered" evidence="1">
    <location>
        <begin position="382"/>
        <end position="401"/>
    </location>
</feature>
<feature type="compositionally biased region" description="Gly residues" evidence="1">
    <location>
        <begin position="387"/>
        <end position="401"/>
    </location>
</feature>
<organism evidence="3 4">
    <name type="scientific">Hymenobacter metallilatus</name>
    <dbReference type="NCBI Taxonomy" id="2493666"/>
    <lineage>
        <taxon>Bacteria</taxon>
        <taxon>Pseudomonadati</taxon>
        <taxon>Bacteroidota</taxon>
        <taxon>Cytophagia</taxon>
        <taxon>Cytophagales</taxon>
        <taxon>Hymenobacteraceae</taxon>
        <taxon>Hymenobacter</taxon>
    </lineage>
</organism>
<keyword evidence="2" id="KW-0812">Transmembrane</keyword>
<accession>A0A3R9NE63</accession>
<proteinExistence type="predicted"/>
<feature type="transmembrane region" description="Helical" evidence="2">
    <location>
        <begin position="150"/>
        <end position="166"/>
    </location>
</feature>
<keyword evidence="4" id="KW-1185">Reference proteome</keyword>
<gene>
    <name evidence="3" type="ORF">EI290_14845</name>
</gene>
<feature type="transmembrane region" description="Helical" evidence="2">
    <location>
        <begin position="326"/>
        <end position="345"/>
    </location>
</feature>
<sequence length="401" mass="43385">MNLYAYNPTWPRHEAIQAQARRWHKRGLLTPEQLGAIEAAFPLEFYRPHLFLRIGLFLFTTLGALFAAGFAGVLAQFHFLGTLLPVLLVGGVTLELVIAGKHLYHSGADNALLYLELLGLVVLIFDLTFAHLNEYGYADHLDPTPGTLRLALALLLTLAVLVLATLRYADRLVAAAAYLCALLLFANGVLMLPLGTLLLPFALSAASAGAHAWATRQLARPERLPYHRCLRVLRALTLGTAYLAVNYLVVREGNAELLSSGNWTGPAPQIPRAPLFYGLTAGIPVFYLVQGLRRPDRTWLWLGLLTAAFSVYTLRYYRSVLPPETAAVLAGVLLAGGAAWATRYLRHSRHGLTSTPDDAEDPQLNLESLIVAETAHAAPAPAETFQFGGGSSGGGGATGEY</sequence>
<keyword evidence="2" id="KW-0472">Membrane</keyword>